<dbReference type="KEGG" id="cgl:Cgl1864"/>
<name>Q8NPE9_CORGL</name>
<accession>Q8NPE9</accession>
<sequence length="193" mass="21701">MSTTTINIIITNGAAPHPTNLNRAEIHDHLPLTASDSELTRPSQESVLYDHESETVLRTMVIPADLHVAMKHLAKKHNLTVTEISRILLQRYIDRNINHVEQNQAESDMVEVFASQPTNATAMIPVPGTSFRQIFIKHSTGFWKNIDHDLVDLDASKTPRVRDRSVLPQPQLHRALLSDADMARLAAQLTDKH</sequence>
<reference evidence="2" key="1">
    <citation type="journal article" date="2003" name="Appl. Microbiol. Biotechnol.">
        <title>The Corynebacterium glutamicum genome: features and impacts on biotechnological processes.</title>
        <authorList>
            <person name="Ikeda M."/>
            <person name="Nakagawa S."/>
        </authorList>
    </citation>
    <scope>NUCLEOTIDE SEQUENCE [LARGE SCALE GENOMIC DNA]</scope>
    <source>
        <strain evidence="2">ATCC 13032 / DSM 20300 / BCRC 11384 / JCM 1318 / LMG 3730 / NCIMB 10025</strain>
    </source>
</reference>
<dbReference type="EMBL" id="BA000036">
    <property type="protein sequence ID" value="BAB99257.1"/>
    <property type="molecule type" value="Genomic_DNA"/>
</dbReference>
<keyword evidence="2" id="KW-1185">Reference proteome</keyword>
<dbReference type="AlphaFoldDB" id="Q8NPE9"/>
<dbReference type="RefSeq" id="WP_011014706.1">
    <property type="nucleotide sequence ID" value="NC_003450.3"/>
</dbReference>
<proteinExistence type="predicted"/>
<evidence type="ECO:0000313" key="2">
    <source>
        <dbReference type="Proteomes" id="UP000000582"/>
    </source>
</evidence>
<evidence type="ECO:0000313" key="1">
    <source>
        <dbReference type="EMBL" id="BAB99257.1"/>
    </source>
</evidence>
<dbReference type="PATRIC" id="fig|196627.13.peg.1800"/>
<protein>
    <submittedName>
        <fullName evidence="1">Uncharacterized protein</fullName>
    </submittedName>
</protein>
<dbReference type="BioCyc" id="CORYNE:G18NG-11456-MONOMER"/>
<gene>
    <name evidence="1" type="ordered locus">Cgl1864</name>
</gene>
<dbReference type="Proteomes" id="UP000000582">
    <property type="component" value="Chromosome"/>
</dbReference>
<dbReference type="GeneID" id="1019821"/>
<organism evidence="1 2">
    <name type="scientific">Corynebacterium glutamicum (strain ATCC 13032 / DSM 20300 / JCM 1318 / BCRC 11384 / CCUG 27702 / LMG 3730 / NBRC 12168 / NCIMB 10025 / NRRL B-2784 / 534)</name>
    <dbReference type="NCBI Taxonomy" id="196627"/>
    <lineage>
        <taxon>Bacteria</taxon>
        <taxon>Bacillati</taxon>
        <taxon>Actinomycetota</taxon>
        <taxon>Actinomycetes</taxon>
        <taxon>Mycobacteriales</taxon>
        <taxon>Corynebacteriaceae</taxon>
        <taxon>Corynebacterium</taxon>
    </lineage>
</organism>
<dbReference type="HOGENOM" id="CLU_1406663_0_0_11"/>
<dbReference type="SMR" id="Q8NPE9"/>